<protein>
    <submittedName>
        <fullName evidence="1">Uncharacterized protein</fullName>
    </submittedName>
</protein>
<evidence type="ECO:0000313" key="1">
    <source>
        <dbReference type="EMBL" id="MBA4632992.1"/>
    </source>
</evidence>
<reference evidence="1" key="2">
    <citation type="submission" date="2020-07" db="EMBL/GenBank/DDBJ databases">
        <authorList>
            <person name="Vera ALvarez R."/>
            <person name="Arias-Moreno D.M."/>
            <person name="Jimenez-Jacinto V."/>
            <person name="Jimenez-Bremont J.F."/>
            <person name="Swaminathan K."/>
            <person name="Moose S.P."/>
            <person name="Guerrero-Gonzalez M.L."/>
            <person name="Marino-Ramirez L."/>
            <person name="Landsman D."/>
            <person name="Rodriguez-Kessler M."/>
            <person name="Delgado-Sanchez P."/>
        </authorList>
    </citation>
    <scope>NUCLEOTIDE SEQUENCE</scope>
    <source>
        <tissue evidence="1">Cladode</tissue>
    </source>
</reference>
<accession>A0A7C8Z2U6</accession>
<proteinExistence type="predicted"/>
<reference evidence="1" key="1">
    <citation type="journal article" date="2013" name="J. Plant Res.">
        <title>Effect of fungi and light on seed germination of three Opuntia species from semiarid lands of central Mexico.</title>
        <authorList>
            <person name="Delgado-Sanchez P."/>
            <person name="Jimenez-Bremont J.F."/>
            <person name="Guerrero-Gonzalez Mde L."/>
            <person name="Flores J."/>
        </authorList>
    </citation>
    <scope>NUCLEOTIDE SEQUENCE</scope>
    <source>
        <tissue evidence="1">Cladode</tissue>
    </source>
</reference>
<organism evidence="1">
    <name type="scientific">Opuntia streptacantha</name>
    <name type="common">Prickly pear cactus</name>
    <name type="synonym">Opuntia cardona</name>
    <dbReference type="NCBI Taxonomy" id="393608"/>
    <lineage>
        <taxon>Eukaryota</taxon>
        <taxon>Viridiplantae</taxon>
        <taxon>Streptophyta</taxon>
        <taxon>Embryophyta</taxon>
        <taxon>Tracheophyta</taxon>
        <taxon>Spermatophyta</taxon>
        <taxon>Magnoliopsida</taxon>
        <taxon>eudicotyledons</taxon>
        <taxon>Gunneridae</taxon>
        <taxon>Pentapetalae</taxon>
        <taxon>Caryophyllales</taxon>
        <taxon>Cactineae</taxon>
        <taxon>Cactaceae</taxon>
        <taxon>Opuntioideae</taxon>
        <taxon>Opuntia</taxon>
    </lineage>
</organism>
<dbReference type="EMBL" id="GISG01085066">
    <property type="protein sequence ID" value="MBA4632992.1"/>
    <property type="molecule type" value="Transcribed_RNA"/>
</dbReference>
<name>A0A7C8Z2U6_OPUST</name>
<dbReference type="SUPFAM" id="SSF48439">
    <property type="entry name" value="Protein prenylyltransferase"/>
    <property type="match status" value="1"/>
</dbReference>
<dbReference type="AlphaFoldDB" id="A0A7C8Z2U6"/>
<sequence>MSIILCHLHSLPTLPFMHNYMGRIQNLAQNLLCTNMPTIQKLMLRMMGNNNKNHEDLVAYSAEFESLQQLWKNELDWNQVLIRRYIGREALWLHRRFLSVHWVKRFGAGQNAVWTSPNEKANSTNHISVFIDNELNLLQDCLRILYSEFEDVQSQAIHSASYILWLSSMCTRQCISITPSPPPETSWPSDIGLNEKLRGDALRTLLIKLSPERTKLWQFLLSNLLLSETEG</sequence>